<feature type="transmembrane region" description="Helical" evidence="2">
    <location>
        <begin position="220"/>
        <end position="244"/>
    </location>
</feature>
<name>A0A846WQB0_9ACTN</name>
<keyword evidence="2" id="KW-0812">Transmembrane</keyword>
<evidence type="ECO:0000313" key="3">
    <source>
        <dbReference type="EMBL" id="NKY03814.1"/>
    </source>
</evidence>
<accession>A0A846WQB0</accession>
<sequence length="371" mass="39850">MGPGDQMVGMNSSATGDSLSTEIAALATDAARLAEQLAAVSEPDDALRFQLADDAIRRARLDLTYADAALSDAALADSSPARSSDRRETVRLVVTATRALLRRTANEVARALRARPHAVLIRVVITLAISLSLVVVYRSVGWATYEKAGSLTLYVFGGVVGSVVCTNALCFDAARVWTDIRAGERLWRILVAKNLMILIGVAIAAVPILAYLAVTTDLDLAAMIDQFVVMVLVWLGVGNVLSVVAPLRHESLSARLRDGTWRPYLVSFGISYVVGLTVNLMIYWRLWARQLASESLTAPSWTLQLLLLASGALLWISLTVIAVSVAGLAPVRVMLLREVLATPTTDQVRAGADRRTKAVAASTTTSRSDPR</sequence>
<feature type="compositionally biased region" description="Polar residues" evidence="1">
    <location>
        <begin position="361"/>
        <end position="371"/>
    </location>
</feature>
<gene>
    <name evidence="3" type="ORF">HGA05_19780</name>
</gene>
<keyword evidence="2" id="KW-0472">Membrane</keyword>
<dbReference type="AlphaFoldDB" id="A0A846WQB0"/>
<keyword evidence="2" id="KW-1133">Transmembrane helix</keyword>
<feature type="region of interest" description="Disordered" evidence="1">
    <location>
        <begin position="351"/>
        <end position="371"/>
    </location>
</feature>
<feature type="transmembrane region" description="Helical" evidence="2">
    <location>
        <begin position="264"/>
        <end position="286"/>
    </location>
</feature>
<protein>
    <submittedName>
        <fullName evidence="3">Uncharacterized protein</fullName>
    </submittedName>
</protein>
<evidence type="ECO:0000313" key="4">
    <source>
        <dbReference type="Proteomes" id="UP000563898"/>
    </source>
</evidence>
<reference evidence="3 4" key="1">
    <citation type="submission" date="2020-04" db="EMBL/GenBank/DDBJ databases">
        <title>MicrobeNet Type strains.</title>
        <authorList>
            <person name="Nicholson A.C."/>
        </authorList>
    </citation>
    <scope>NUCLEOTIDE SEQUENCE [LARGE SCALE GENOMIC DNA]</scope>
    <source>
        <strain evidence="3 4">ATCC BAA-14</strain>
    </source>
</reference>
<organism evidence="3 4">
    <name type="scientific">Gordonia polyisoprenivorans</name>
    <dbReference type="NCBI Taxonomy" id="84595"/>
    <lineage>
        <taxon>Bacteria</taxon>
        <taxon>Bacillati</taxon>
        <taxon>Actinomycetota</taxon>
        <taxon>Actinomycetes</taxon>
        <taxon>Mycobacteriales</taxon>
        <taxon>Gordoniaceae</taxon>
        <taxon>Gordonia</taxon>
    </lineage>
</organism>
<evidence type="ECO:0000256" key="1">
    <source>
        <dbReference type="SAM" id="MobiDB-lite"/>
    </source>
</evidence>
<feature type="transmembrane region" description="Helical" evidence="2">
    <location>
        <begin position="152"/>
        <end position="174"/>
    </location>
</feature>
<feature type="transmembrane region" description="Helical" evidence="2">
    <location>
        <begin position="306"/>
        <end position="329"/>
    </location>
</feature>
<comment type="caution">
    <text evidence="3">The sequence shown here is derived from an EMBL/GenBank/DDBJ whole genome shotgun (WGS) entry which is preliminary data.</text>
</comment>
<proteinExistence type="predicted"/>
<evidence type="ECO:0000256" key="2">
    <source>
        <dbReference type="SAM" id="Phobius"/>
    </source>
</evidence>
<feature type="transmembrane region" description="Helical" evidence="2">
    <location>
        <begin position="195"/>
        <end position="214"/>
    </location>
</feature>
<dbReference type="EMBL" id="JAAXPC010000012">
    <property type="protein sequence ID" value="NKY03814.1"/>
    <property type="molecule type" value="Genomic_DNA"/>
</dbReference>
<feature type="transmembrane region" description="Helical" evidence="2">
    <location>
        <begin position="119"/>
        <end position="140"/>
    </location>
</feature>
<dbReference type="Proteomes" id="UP000563898">
    <property type="component" value="Unassembled WGS sequence"/>
</dbReference>